<proteinExistence type="predicted"/>
<keyword evidence="1" id="KW-0472">Membrane</keyword>
<dbReference type="AlphaFoldDB" id="A0A645F405"/>
<dbReference type="EMBL" id="VSSQ01054290">
    <property type="protein sequence ID" value="MPN08262.1"/>
    <property type="molecule type" value="Genomic_DNA"/>
</dbReference>
<comment type="caution">
    <text evidence="2">The sequence shown here is derived from an EMBL/GenBank/DDBJ whole genome shotgun (WGS) entry which is preliminary data.</text>
</comment>
<organism evidence="2">
    <name type="scientific">bioreactor metagenome</name>
    <dbReference type="NCBI Taxonomy" id="1076179"/>
    <lineage>
        <taxon>unclassified sequences</taxon>
        <taxon>metagenomes</taxon>
        <taxon>ecological metagenomes</taxon>
    </lineage>
</organism>
<protein>
    <submittedName>
        <fullName evidence="2">Uncharacterized protein</fullName>
    </submittedName>
</protein>
<keyword evidence="1" id="KW-1133">Transmembrane helix</keyword>
<gene>
    <name evidence="2" type="ORF">SDC9_155544</name>
</gene>
<reference evidence="2" key="1">
    <citation type="submission" date="2019-08" db="EMBL/GenBank/DDBJ databases">
        <authorList>
            <person name="Kucharzyk K."/>
            <person name="Murdoch R.W."/>
            <person name="Higgins S."/>
            <person name="Loffler F."/>
        </authorList>
    </citation>
    <scope>NUCLEOTIDE SEQUENCE</scope>
</reference>
<evidence type="ECO:0000256" key="1">
    <source>
        <dbReference type="SAM" id="Phobius"/>
    </source>
</evidence>
<accession>A0A645F405</accession>
<feature type="transmembrane region" description="Helical" evidence="1">
    <location>
        <begin position="20"/>
        <end position="39"/>
    </location>
</feature>
<evidence type="ECO:0000313" key="2">
    <source>
        <dbReference type="EMBL" id="MPN08262.1"/>
    </source>
</evidence>
<keyword evidence="1" id="KW-0812">Transmembrane</keyword>
<sequence>MTPDMSLNSDSLFSSALIKLMWFIFDGGIPLECLITGLAK</sequence>
<name>A0A645F405_9ZZZZ</name>